<feature type="domain" description="G-protein coupled receptors family 1 profile" evidence="14">
    <location>
        <begin position="1"/>
        <end position="172"/>
    </location>
</feature>
<dbReference type="PROSITE" id="PS00238">
    <property type="entry name" value="OPSIN"/>
    <property type="match status" value="1"/>
</dbReference>
<feature type="transmembrane region" description="Helical" evidence="13">
    <location>
        <begin position="120"/>
        <end position="142"/>
    </location>
</feature>
<keyword evidence="7" id="KW-0157">Chromophore</keyword>
<keyword evidence="6 13" id="KW-1133">Transmembrane helix</keyword>
<evidence type="ECO:0000256" key="13">
    <source>
        <dbReference type="SAM" id="Phobius"/>
    </source>
</evidence>
<dbReference type="Gene3D" id="1.20.1070.10">
    <property type="entry name" value="Rhodopsin 7-helix transmembrane proteins"/>
    <property type="match status" value="2"/>
</dbReference>
<keyword evidence="8 12" id="KW-0297">G-protein coupled receptor</keyword>
<evidence type="ECO:0000256" key="11">
    <source>
        <dbReference type="ARBA" id="ARBA00023224"/>
    </source>
</evidence>
<dbReference type="SUPFAM" id="SSF81321">
    <property type="entry name" value="Family A G protein-coupled receptor-like"/>
    <property type="match status" value="1"/>
</dbReference>
<evidence type="ECO:0000256" key="10">
    <source>
        <dbReference type="ARBA" id="ARBA00023170"/>
    </source>
</evidence>
<comment type="subcellular location">
    <subcellularLocation>
        <location evidence="1">Membrane</location>
        <topology evidence="1">Multi-pass membrane protein</topology>
    </subcellularLocation>
</comment>
<keyword evidence="9 13" id="KW-0472">Membrane</keyword>
<reference evidence="16" key="1">
    <citation type="journal article" date="2013" name="Nat. Genet.">
        <title>The draft genomes of soft-shell turtle and green sea turtle yield insights into the development and evolution of the turtle-specific body plan.</title>
        <authorList>
            <person name="Wang Z."/>
            <person name="Pascual-Anaya J."/>
            <person name="Zadissa A."/>
            <person name="Li W."/>
            <person name="Niimura Y."/>
            <person name="Huang Z."/>
            <person name="Li C."/>
            <person name="White S."/>
            <person name="Xiong Z."/>
            <person name="Fang D."/>
            <person name="Wang B."/>
            <person name="Ming Y."/>
            <person name="Chen Y."/>
            <person name="Zheng Y."/>
            <person name="Kuraku S."/>
            <person name="Pignatelli M."/>
            <person name="Herrero J."/>
            <person name="Beal K."/>
            <person name="Nozawa M."/>
            <person name="Li Q."/>
            <person name="Wang J."/>
            <person name="Zhang H."/>
            <person name="Yu L."/>
            <person name="Shigenobu S."/>
            <person name="Wang J."/>
            <person name="Liu J."/>
            <person name="Flicek P."/>
            <person name="Searle S."/>
            <person name="Wang J."/>
            <person name="Kuratani S."/>
            <person name="Yin Y."/>
            <person name="Aken B."/>
            <person name="Zhang G."/>
            <person name="Irie N."/>
        </authorList>
    </citation>
    <scope>NUCLEOTIDE SEQUENCE [LARGE SCALE GENOMIC DNA]</scope>
</reference>
<dbReference type="PROSITE" id="PS50262">
    <property type="entry name" value="G_PROTEIN_RECEP_F1_2"/>
    <property type="match status" value="1"/>
</dbReference>
<feature type="transmembrane region" description="Helical" evidence="13">
    <location>
        <begin position="29"/>
        <end position="48"/>
    </location>
</feature>
<keyword evidence="4 12" id="KW-0812">Transmembrane</keyword>
<evidence type="ECO:0000256" key="8">
    <source>
        <dbReference type="ARBA" id="ARBA00023040"/>
    </source>
</evidence>
<evidence type="ECO:0000313" key="16">
    <source>
        <dbReference type="Proteomes" id="UP000031443"/>
    </source>
</evidence>
<keyword evidence="3" id="KW-0716">Sensory transduction</keyword>
<evidence type="ECO:0000256" key="1">
    <source>
        <dbReference type="ARBA" id="ARBA00004141"/>
    </source>
</evidence>
<gene>
    <name evidence="15" type="ORF">UY3_00265</name>
</gene>
<dbReference type="EMBL" id="KB472634">
    <property type="protein sequence ID" value="EMP42463.1"/>
    <property type="molecule type" value="Genomic_DNA"/>
</dbReference>
<sequence>MVSLWSLAVVAFERFLVICKPLGNFTFRGTHAIIGCLLTWIFGLVASAPPLFGWSRGRPCPPWISVGPRQWLLCPTDEGGPQAMAAVPLHESAPHPILVAKQQEQSATTQKAEREVTKMVVVMVAGFLVCWLPYASFALWVVTHRGEPFDVHLASIPAVFSKSSTVYNPIIYVFMNKQVDGVVSVCVGERVSA</sequence>
<keyword evidence="2" id="KW-0600">Photoreceptor protein</keyword>
<dbReference type="PROSITE" id="PS00237">
    <property type="entry name" value="G_PROTEIN_RECEP_F1_1"/>
    <property type="match status" value="1"/>
</dbReference>
<dbReference type="STRING" id="8469.M7CCM1"/>
<dbReference type="GO" id="GO:0007602">
    <property type="term" value="P:phototransduction"/>
    <property type="evidence" value="ECO:0007669"/>
    <property type="project" value="UniProtKB-KW"/>
</dbReference>
<keyword evidence="11 12" id="KW-0807">Transducer</keyword>
<organism evidence="15 16">
    <name type="scientific">Chelonia mydas</name>
    <name type="common">Green sea-turtle</name>
    <name type="synonym">Chelonia agassizi</name>
    <dbReference type="NCBI Taxonomy" id="8469"/>
    <lineage>
        <taxon>Eukaryota</taxon>
        <taxon>Metazoa</taxon>
        <taxon>Chordata</taxon>
        <taxon>Craniata</taxon>
        <taxon>Vertebrata</taxon>
        <taxon>Euteleostomi</taxon>
        <taxon>Archelosauria</taxon>
        <taxon>Testudinata</taxon>
        <taxon>Testudines</taxon>
        <taxon>Cryptodira</taxon>
        <taxon>Durocryptodira</taxon>
        <taxon>Americhelydia</taxon>
        <taxon>Chelonioidea</taxon>
        <taxon>Cheloniidae</taxon>
        <taxon>Chelonia</taxon>
    </lineage>
</organism>
<dbReference type="InterPro" id="IPR050125">
    <property type="entry name" value="GPCR_opsins"/>
</dbReference>
<protein>
    <submittedName>
        <fullName evidence="15">Blue-sensitive opsin</fullName>
    </submittedName>
</protein>
<dbReference type="Pfam" id="PF00001">
    <property type="entry name" value="7tm_1"/>
    <property type="match status" value="2"/>
</dbReference>
<dbReference type="PANTHER" id="PTHR24240">
    <property type="entry name" value="OPSIN"/>
    <property type="match status" value="1"/>
</dbReference>
<keyword evidence="10 12" id="KW-0675">Receptor</keyword>
<proteinExistence type="inferred from homology"/>
<evidence type="ECO:0000256" key="9">
    <source>
        <dbReference type="ARBA" id="ARBA00023136"/>
    </source>
</evidence>
<keyword evidence="5" id="KW-0681">Retinal protein</keyword>
<accession>M7CCM1</accession>
<evidence type="ECO:0000313" key="15">
    <source>
        <dbReference type="EMBL" id="EMP42463.1"/>
    </source>
</evidence>
<evidence type="ECO:0000256" key="6">
    <source>
        <dbReference type="ARBA" id="ARBA00022989"/>
    </source>
</evidence>
<dbReference type="GO" id="GO:0016020">
    <property type="term" value="C:membrane"/>
    <property type="evidence" value="ECO:0007669"/>
    <property type="project" value="UniProtKB-SubCell"/>
</dbReference>
<dbReference type="InterPro" id="IPR017452">
    <property type="entry name" value="GPCR_Rhodpsn_7TM"/>
</dbReference>
<dbReference type="GO" id="GO:0009881">
    <property type="term" value="F:photoreceptor activity"/>
    <property type="evidence" value="ECO:0007669"/>
    <property type="project" value="UniProtKB-KW"/>
</dbReference>
<dbReference type="PRINTS" id="PR00237">
    <property type="entry name" value="GPCRRHODOPSN"/>
</dbReference>
<evidence type="ECO:0000256" key="5">
    <source>
        <dbReference type="ARBA" id="ARBA00022925"/>
    </source>
</evidence>
<dbReference type="Proteomes" id="UP000031443">
    <property type="component" value="Unassembled WGS sequence"/>
</dbReference>
<evidence type="ECO:0000256" key="7">
    <source>
        <dbReference type="ARBA" id="ARBA00022991"/>
    </source>
</evidence>
<comment type="similarity">
    <text evidence="12">Belongs to the G-protein coupled receptor 1 family.</text>
</comment>
<evidence type="ECO:0000256" key="3">
    <source>
        <dbReference type="ARBA" id="ARBA00022606"/>
    </source>
</evidence>
<evidence type="ECO:0000256" key="4">
    <source>
        <dbReference type="ARBA" id="ARBA00022692"/>
    </source>
</evidence>
<name>M7CCM1_CHEMY</name>
<dbReference type="GO" id="GO:0004930">
    <property type="term" value="F:G protein-coupled receptor activity"/>
    <property type="evidence" value="ECO:0007669"/>
    <property type="project" value="UniProtKB-KW"/>
</dbReference>
<dbReference type="InterPro" id="IPR027430">
    <property type="entry name" value="Retinal_BS"/>
</dbReference>
<keyword evidence="16" id="KW-1185">Reference proteome</keyword>
<evidence type="ECO:0000259" key="14">
    <source>
        <dbReference type="PROSITE" id="PS50262"/>
    </source>
</evidence>
<evidence type="ECO:0000256" key="2">
    <source>
        <dbReference type="ARBA" id="ARBA00022543"/>
    </source>
</evidence>
<evidence type="ECO:0000256" key="12">
    <source>
        <dbReference type="RuleBase" id="RU000688"/>
    </source>
</evidence>
<dbReference type="InterPro" id="IPR000276">
    <property type="entry name" value="GPCR_Rhodpsn"/>
</dbReference>
<dbReference type="AlphaFoldDB" id="M7CCM1"/>